<keyword evidence="3" id="KW-1185">Reference proteome</keyword>
<gene>
    <name evidence="2" type="ORF">GCM10022212_12150</name>
</gene>
<dbReference type="CDD" id="cd16329">
    <property type="entry name" value="LolA_like"/>
    <property type="match status" value="1"/>
</dbReference>
<sequence length="423" mass="47373">MHTLNKLAAVVAGCFFASVAGLSAAAELPEGTVISAANLDKIINDTFQGQPVGKLLTESMEMRVRKQGWKLPLVKASDVVMDDKFNEASKRNIGKVQFNSATRQVEGWEGGMPFPDVKESDPLAAEKLIWNWYYGQPRGDIMNVPNVQYVLINGDKGVEQEQTWGFIRYSMKGKLGANKAVEGDGKELSRTIFVAQKPADLKGLGTFTIRHDSAQVEDVWAYIPAVRRIRRLSGGAWMDPIGGTDQLQDDIEIFNAQPSWYKGYKLLGKRWILAAVHAQKPSWKIDGKTVADRYPVLDLSGPPYWNLSNDRYEPREVYVIEATTPTEHPYSKKVVYMDVKYPRLHYGEAFDRKGDLWKIFQFNSYPGRGVDGFHDIRTTSGVTIDLKRNHATAFFTDTSTWSTNAPGITSKNVTLQELQAAGR</sequence>
<dbReference type="RefSeq" id="WP_344762371.1">
    <property type="nucleotide sequence ID" value="NZ_BAAAZE010000006.1"/>
</dbReference>
<evidence type="ECO:0008006" key="4">
    <source>
        <dbReference type="Google" id="ProtNLM"/>
    </source>
</evidence>
<feature type="signal peptide" evidence="1">
    <location>
        <begin position="1"/>
        <end position="25"/>
    </location>
</feature>
<keyword evidence="1" id="KW-0732">Signal</keyword>
<reference evidence="3" key="1">
    <citation type="journal article" date="2019" name="Int. J. Syst. Evol. Microbiol.">
        <title>The Global Catalogue of Microorganisms (GCM) 10K type strain sequencing project: providing services to taxonomists for standard genome sequencing and annotation.</title>
        <authorList>
            <consortium name="The Broad Institute Genomics Platform"/>
            <consortium name="The Broad Institute Genome Sequencing Center for Infectious Disease"/>
            <person name="Wu L."/>
            <person name="Ma J."/>
        </authorList>
    </citation>
    <scope>NUCLEOTIDE SEQUENCE [LARGE SCALE GENOMIC DNA]</scope>
    <source>
        <strain evidence="3">JCM 16673</strain>
    </source>
</reference>
<name>A0ABP7SXV5_9BURK</name>
<feature type="chain" id="PRO_5046260884" description="Outer membrane lipoprotein-sorting protein" evidence="1">
    <location>
        <begin position="26"/>
        <end position="423"/>
    </location>
</feature>
<evidence type="ECO:0000256" key="1">
    <source>
        <dbReference type="SAM" id="SignalP"/>
    </source>
</evidence>
<dbReference type="InterPro" id="IPR010752">
    <property type="entry name" value="DUF1329"/>
</dbReference>
<accession>A0ABP7SXV5</accession>
<proteinExistence type="predicted"/>
<comment type="caution">
    <text evidence="2">The sequence shown here is derived from an EMBL/GenBank/DDBJ whole genome shotgun (WGS) entry which is preliminary data.</text>
</comment>
<evidence type="ECO:0000313" key="2">
    <source>
        <dbReference type="EMBL" id="GAA4017969.1"/>
    </source>
</evidence>
<organism evidence="2 3">
    <name type="scientific">Actimicrobium antarcticum</name>
    <dbReference type="NCBI Taxonomy" id="1051899"/>
    <lineage>
        <taxon>Bacteria</taxon>
        <taxon>Pseudomonadati</taxon>
        <taxon>Pseudomonadota</taxon>
        <taxon>Betaproteobacteria</taxon>
        <taxon>Burkholderiales</taxon>
        <taxon>Oxalobacteraceae</taxon>
        <taxon>Actimicrobium</taxon>
    </lineage>
</organism>
<protein>
    <recommendedName>
        <fullName evidence="4">Outer membrane lipoprotein-sorting protein</fullName>
    </recommendedName>
</protein>
<dbReference type="EMBL" id="BAAAZE010000006">
    <property type="protein sequence ID" value="GAA4017969.1"/>
    <property type="molecule type" value="Genomic_DNA"/>
</dbReference>
<dbReference type="Pfam" id="PF07044">
    <property type="entry name" value="DUF1329"/>
    <property type="match status" value="1"/>
</dbReference>
<dbReference type="Proteomes" id="UP001501353">
    <property type="component" value="Unassembled WGS sequence"/>
</dbReference>
<evidence type="ECO:0000313" key="3">
    <source>
        <dbReference type="Proteomes" id="UP001501353"/>
    </source>
</evidence>
<dbReference type="Gene3D" id="2.50.20.10">
    <property type="entry name" value="Lipoprotein localisation LolA/LolB/LppX"/>
    <property type="match status" value="1"/>
</dbReference>